<dbReference type="PANTHER" id="PTHR28567:SF2">
    <property type="entry name" value="PROTEIN FAM53A"/>
    <property type="match status" value="1"/>
</dbReference>
<dbReference type="STRING" id="885580.ENSFDAP00000020630"/>
<dbReference type="InterPro" id="IPR029356">
    <property type="entry name" value="FAM53"/>
</dbReference>
<dbReference type="EMBL" id="KN123337">
    <property type="protein sequence ID" value="KFO25701.1"/>
    <property type="molecule type" value="Genomic_DNA"/>
</dbReference>
<dbReference type="Proteomes" id="UP000028990">
    <property type="component" value="Unassembled WGS sequence"/>
</dbReference>
<evidence type="ECO:0000313" key="3">
    <source>
        <dbReference type="EMBL" id="KFO25701.1"/>
    </source>
</evidence>
<feature type="region of interest" description="Disordered" evidence="2">
    <location>
        <begin position="266"/>
        <end position="303"/>
    </location>
</feature>
<sequence>MNVGSANPVIAEAALSMSAALLLVTGPACRTPPLNSVSSRFRVHLNRQITLTAKLVAVVAEDPEQDWSCAEDELVLSSVWMEAGSAVVTVITEKLQNQSLDDLTRRIRGAGLPCPASLGYPGTCLSPVVGLLISLDRSPWKTFRGGWPTRRQAAAGPSHPFLPAPCGATQAQDVQWQPESPAACTGLGVGSAVDLRESMGPTTAPLTKRHCRSLSELEELARCWSPWRPSGSKVWTPVSKRRCNSGGSATLQCCSGLVGTALPRSPVSPVGPASPLAPRPASASSGFVDSSEGSTGSEPSWYPTGPCLLSSRRRLSLSQEHLEDTGGRLPSASSTPTSTPELGQHHSLLRCHSQPCVLGGRRSRCKRRREEDTRWTRPSLDFLKMTRTLRNSKSLCSLDYEANEEDDTQVKTVVSSPCDSQGLVSIVMPGSSPWTSGEPEAGEGEGGSSGDPSDWDSAGEEGVFPLDHGDLDLEQIENN</sequence>
<dbReference type="Pfam" id="PF15242">
    <property type="entry name" value="FAM53"/>
    <property type="match status" value="1"/>
</dbReference>
<dbReference type="eggNOG" id="ENOG502RUYA">
    <property type="taxonomic scope" value="Eukaryota"/>
</dbReference>
<dbReference type="GO" id="GO:0006606">
    <property type="term" value="P:protein import into nucleus"/>
    <property type="evidence" value="ECO:0007669"/>
    <property type="project" value="TreeGrafter"/>
</dbReference>
<feature type="region of interest" description="Disordered" evidence="2">
    <location>
        <begin position="319"/>
        <end position="345"/>
    </location>
</feature>
<keyword evidence="4" id="KW-1185">Reference proteome</keyword>
<name>A0A091DSH0_FUKDA</name>
<evidence type="ECO:0000256" key="1">
    <source>
        <dbReference type="ARBA" id="ARBA00010984"/>
    </source>
</evidence>
<protein>
    <submittedName>
        <fullName evidence="3">Protein FAM53A</fullName>
    </submittedName>
</protein>
<accession>A0A091DSH0</accession>
<evidence type="ECO:0000313" key="4">
    <source>
        <dbReference type="Proteomes" id="UP000028990"/>
    </source>
</evidence>
<dbReference type="AlphaFoldDB" id="A0A091DSH0"/>
<feature type="compositionally biased region" description="Polar residues" evidence="2">
    <location>
        <begin position="287"/>
        <end position="298"/>
    </location>
</feature>
<gene>
    <name evidence="3" type="ORF">H920_12837</name>
</gene>
<comment type="similarity">
    <text evidence="1">Belongs to the FAM53 family.</text>
</comment>
<feature type="region of interest" description="Disordered" evidence="2">
    <location>
        <begin position="428"/>
        <end position="479"/>
    </location>
</feature>
<reference evidence="3 4" key="1">
    <citation type="submission" date="2013-11" db="EMBL/GenBank/DDBJ databases">
        <title>The Damaraland mole rat (Fukomys damarensis) genome and evolution of African mole rats.</title>
        <authorList>
            <person name="Gladyshev V.N."/>
            <person name="Fang X."/>
        </authorList>
    </citation>
    <scope>NUCLEOTIDE SEQUENCE [LARGE SCALE GENOMIC DNA]</scope>
    <source>
        <tissue evidence="3">Liver</tissue>
    </source>
</reference>
<dbReference type="PANTHER" id="PTHR28567">
    <property type="entry name" value="PROTEIN FAM53A-LIKE ISOFORM X1"/>
    <property type="match status" value="1"/>
</dbReference>
<feature type="compositionally biased region" description="Low complexity" evidence="2">
    <location>
        <begin position="330"/>
        <end position="340"/>
    </location>
</feature>
<evidence type="ECO:0000256" key="2">
    <source>
        <dbReference type="SAM" id="MobiDB-lite"/>
    </source>
</evidence>
<proteinExistence type="inferred from homology"/>
<feature type="compositionally biased region" description="Low complexity" evidence="2">
    <location>
        <begin position="273"/>
        <end position="285"/>
    </location>
</feature>
<organism evidence="3 4">
    <name type="scientific">Fukomys damarensis</name>
    <name type="common">Damaraland mole rat</name>
    <name type="synonym">Cryptomys damarensis</name>
    <dbReference type="NCBI Taxonomy" id="885580"/>
    <lineage>
        <taxon>Eukaryota</taxon>
        <taxon>Metazoa</taxon>
        <taxon>Chordata</taxon>
        <taxon>Craniata</taxon>
        <taxon>Vertebrata</taxon>
        <taxon>Euteleostomi</taxon>
        <taxon>Mammalia</taxon>
        <taxon>Eutheria</taxon>
        <taxon>Euarchontoglires</taxon>
        <taxon>Glires</taxon>
        <taxon>Rodentia</taxon>
        <taxon>Hystricomorpha</taxon>
        <taxon>Bathyergidae</taxon>
        <taxon>Fukomys</taxon>
    </lineage>
</organism>
<dbReference type="GO" id="GO:0005634">
    <property type="term" value="C:nucleus"/>
    <property type="evidence" value="ECO:0007669"/>
    <property type="project" value="TreeGrafter"/>
</dbReference>